<accession>A0A0D2K2K8</accession>
<dbReference type="PANTHER" id="PTHR12151">
    <property type="entry name" value="ELECTRON TRANSPORT PROTIN SCO1/SENC FAMILY MEMBER"/>
    <property type="match status" value="1"/>
</dbReference>
<feature type="chain" id="PRO_5012881502" evidence="6">
    <location>
        <begin position="16"/>
        <end position="224"/>
    </location>
</feature>
<feature type="domain" description="Thioredoxin" evidence="7">
    <location>
        <begin position="34"/>
        <end position="204"/>
    </location>
</feature>
<feature type="signal peptide" evidence="6">
    <location>
        <begin position="1"/>
        <end position="15"/>
    </location>
</feature>
<dbReference type="InterPro" id="IPR003782">
    <property type="entry name" value="SCO1/SenC"/>
</dbReference>
<dbReference type="GeneID" id="25736055"/>
<dbReference type="FunFam" id="3.40.30.10:FF:000013">
    <property type="entry name" value="Blast:Protein SCO1 homolog, mitochondrial"/>
    <property type="match status" value="1"/>
</dbReference>
<dbReference type="GO" id="GO:0046872">
    <property type="term" value="F:metal ion binding"/>
    <property type="evidence" value="ECO:0007669"/>
    <property type="project" value="UniProtKB-KW"/>
</dbReference>
<dbReference type="InterPro" id="IPR013766">
    <property type="entry name" value="Thioredoxin_domain"/>
</dbReference>
<dbReference type="PROSITE" id="PS51352">
    <property type="entry name" value="THIOREDOXIN_2"/>
    <property type="match status" value="1"/>
</dbReference>
<feature type="binding site" evidence="3">
    <location>
        <position position="76"/>
    </location>
    <ligand>
        <name>Cu cation</name>
        <dbReference type="ChEBI" id="CHEBI:23378"/>
    </ligand>
</feature>
<dbReference type="STRING" id="145388.A0A0D2K2K8"/>
<evidence type="ECO:0000256" key="6">
    <source>
        <dbReference type="SAM" id="SignalP"/>
    </source>
</evidence>
<evidence type="ECO:0000256" key="4">
    <source>
        <dbReference type="PIRSR" id="PIRSR603782-2"/>
    </source>
</evidence>
<feature type="region of interest" description="Disordered" evidence="5">
    <location>
        <begin position="200"/>
        <end position="224"/>
    </location>
</feature>
<evidence type="ECO:0000313" key="9">
    <source>
        <dbReference type="Proteomes" id="UP000054498"/>
    </source>
</evidence>
<dbReference type="InterPro" id="IPR036249">
    <property type="entry name" value="Thioredoxin-like_sf"/>
</dbReference>
<evidence type="ECO:0000259" key="7">
    <source>
        <dbReference type="PROSITE" id="PS51352"/>
    </source>
</evidence>
<dbReference type="GO" id="GO:0033617">
    <property type="term" value="P:mitochondrial respiratory chain complex IV assembly"/>
    <property type="evidence" value="ECO:0007669"/>
    <property type="project" value="TreeGrafter"/>
</dbReference>
<dbReference type="SUPFAM" id="SSF52833">
    <property type="entry name" value="Thioredoxin-like"/>
    <property type="match status" value="1"/>
</dbReference>
<gene>
    <name evidence="8" type="ORF">MNEG_3177</name>
</gene>
<keyword evidence="3" id="KW-0479">Metal-binding</keyword>
<dbReference type="EMBL" id="KK100607">
    <property type="protein sequence ID" value="KIZ04783.1"/>
    <property type="molecule type" value="Genomic_DNA"/>
</dbReference>
<evidence type="ECO:0000313" key="8">
    <source>
        <dbReference type="EMBL" id="KIZ04783.1"/>
    </source>
</evidence>
<protein>
    <submittedName>
        <fullName evidence="8">Synthesis of cytochrome c oxidase</fullName>
        <ecNumber evidence="8">3.4.21.43</ecNumber>
    </submittedName>
</protein>
<keyword evidence="8" id="KW-0378">Hydrolase</keyword>
<feature type="binding site" evidence="3">
    <location>
        <position position="161"/>
    </location>
    <ligand>
        <name>Cu cation</name>
        <dbReference type="ChEBI" id="CHEBI:23378"/>
    </ligand>
</feature>
<keyword evidence="4" id="KW-1015">Disulfide bond</keyword>
<reference evidence="8 9" key="1">
    <citation type="journal article" date="2013" name="BMC Genomics">
        <title>Reconstruction of the lipid metabolism for the microalga Monoraphidium neglectum from its genome sequence reveals characteristics suitable for biofuel production.</title>
        <authorList>
            <person name="Bogen C."/>
            <person name="Al-Dilaimi A."/>
            <person name="Albersmeier A."/>
            <person name="Wichmann J."/>
            <person name="Grundmann M."/>
            <person name="Rupp O."/>
            <person name="Lauersen K.J."/>
            <person name="Blifernez-Klassen O."/>
            <person name="Kalinowski J."/>
            <person name="Goesmann A."/>
            <person name="Mussgnug J.H."/>
            <person name="Kruse O."/>
        </authorList>
    </citation>
    <scope>NUCLEOTIDE SEQUENCE [LARGE SCALE GENOMIC DNA]</scope>
    <source>
        <strain evidence="8 9">SAG 48.87</strain>
    </source>
</reference>
<organism evidence="8 9">
    <name type="scientific">Monoraphidium neglectum</name>
    <dbReference type="NCBI Taxonomy" id="145388"/>
    <lineage>
        <taxon>Eukaryota</taxon>
        <taxon>Viridiplantae</taxon>
        <taxon>Chlorophyta</taxon>
        <taxon>core chlorophytes</taxon>
        <taxon>Chlorophyceae</taxon>
        <taxon>CS clade</taxon>
        <taxon>Sphaeropleales</taxon>
        <taxon>Selenastraceae</taxon>
        <taxon>Monoraphidium</taxon>
    </lineage>
</organism>
<feature type="compositionally biased region" description="Gly residues" evidence="5">
    <location>
        <begin position="204"/>
        <end position="214"/>
    </location>
</feature>
<evidence type="ECO:0000256" key="3">
    <source>
        <dbReference type="PIRSR" id="PIRSR603782-1"/>
    </source>
</evidence>
<comment type="similarity">
    <text evidence="1">Belongs to the SCO1/2 family.</text>
</comment>
<dbReference type="EC" id="3.4.21.43" evidence="8"/>
<evidence type="ECO:0000256" key="2">
    <source>
        <dbReference type="ARBA" id="ARBA00023008"/>
    </source>
</evidence>
<name>A0A0D2K2K8_9CHLO</name>
<keyword evidence="6" id="KW-0732">Signal</keyword>
<dbReference type="AlphaFoldDB" id="A0A0D2K2K8"/>
<evidence type="ECO:0000256" key="1">
    <source>
        <dbReference type="ARBA" id="ARBA00010996"/>
    </source>
</evidence>
<sequence>MLVGVAAFLGVVAFAQHTAKERVDDMMKRSQKVVGKAAVGGPFALTDQDGQPFTHLNLLGHWNVLYFGFTFCPDICPDELEKLAEAIDIVERDAGEKLQPVFITIDPERDSPQKVKAYVREFHPRLIGLTGTPEAIKAVSKAYRVYFHKTTDDPDDYLVDHSIITYLIDPNGDFVTFYGKNFDAPGLAASIGQHIREFAAEEAGTGGNGAGKGEAGSQEGRAQR</sequence>
<dbReference type="OrthoDB" id="270009at2759"/>
<evidence type="ECO:0000256" key="5">
    <source>
        <dbReference type="SAM" id="MobiDB-lite"/>
    </source>
</evidence>
<dbReference type="RefSeq" id="XP_013903802.1">
    <property type="nucleotide sequence ID" value="XM_014048348.1"/>
</dbReference>
<dbReference type="KEGG" id="mng:MNEG_3177"/>
<keyword evidence="9" id="KW-1185">Reference proteome</keyword>
<dbReference type="GO" id="GO:0004252">
    <property type="term" value="F:serine-type endopeptidase activity"/>
    <property type="evidence" value="ECO:0007669"/>
    <property type="project" value="UniProtKB-EC"/>
</dbReference>
<feature type="binding site" evidence="3">
    <location>
        <position position="72"/>
    </location>
    <ligand>
        <name>Cu cation</name>
        <dbReference type="ChEBI" id="CHEBI:23378"/>
    </ligand>
</feature>
<dbReference type="Pfam" id="PF02630">
    <property type="entry name" value="SCO1-SenC"/>
    <property type="match status" value="1"/>
</dbReference>
<dbReference type="CDD" id="cd02968">
    <property type="entry name" value="SCO"/>
    <property type="match status" value="1"/>
</dbReference>
<dbReference type="PANTHER" id="PTHR12151:SF5">
    <property type="entry name" value="AT19154P"/>
    <property type="match status" value="1"/>
</dbReference>
<keyword evidence="2 3" id="KW-0186">Copper</keyword>
<dbReference type="GO" id="GO:0005739">
    <property type="term" value="C:mitochondrion"/>
    <property type="evidence" value="ECO:0007669"/>
    <property type="project" value="GOC"/>
</dbReference>
<dbReference type="Proteomes" id="UP000054498">
    <property type="component" value="Unassembled WGS sequence"/>
</dbReference>
<dbReference type="Gene3D" id="3.40.30.10">
    <property type="entry name" value="Glutaredoxin"/>
    <property type="match status" value="1"/>
</dbReference>
<proteinExistence type="inferred from homology"/>
<feature type="disulfide bond" description="Redox-active" evidence="4">
    <location>
        <begin position="72"/>
        <end position="76"/>
    </location>
</feature>